<dbReference type="EMBL" id="CM026426">
    <property type="protein sequence ID" value="KAG0574492.1"/>
    <property type="molecule type" value="Genomic_DNA"/>
</dbReference>
<accession>A0A8T0HTY5</accession>
<proteinExistence type="predicted"/>
<dbReference type="Proteomes" id="UP000822688">
    <property type="component" value="Chromosome V"/>
</dbReference>
<name>A0A8T0HTY5_CERPU</name>
<evidence type="ECO:0008006" key="3">
    <source>
        <dbReference type="Google" id="ProtNLM"/>
    </source>
</evidence>
<evidence type="ECO:0000313" key="2">
    <source>
        <dbReference type="Proteomes" id="UP000822688"/>
    </source>
</evidence>
<reference evidence="1" key="1">
    <citation type="submission" date="2020-06" db="EMBL/GenBank/DDBJ databases">
        <title>WGS assembly of Ceratodon purpureus strain R40.</title>
        <authorList>
            <person name="Carey S.B."/>
            <person name="Jenkins J."/>
            <person name="Shu S."/>
            <person name="Lovell J.T."/>
            <person name="Sreedasyam A."/>
            <person name="Maumus F."/>
            <person name="Tiley G.P."/>
            <person name="Fernandez-Pozo N."/>
            <person name="Barry K."/>
            <person name="Chen C."/>
            <person name="Wang M."/>
            <person name="Lipzen A."/>
            <person name="Daum C."/>
            <person name="Saski C.A."/>
            <person name="Payton A.C."/>
            <person name="Mcbreen J.C."/>
            <person name="Conrad R.E."/>
            <person name="Kollar L.M."/>
            <person name="Olsson S."/>
            <person name="Huttunen S."/>
            <person name="Landis J.B."/>
            <person name="Wickett N.J."/>
            <person name="Johnson M.G."/>
            <person name="Rensing S.A."/>
            <person name="Grimwood J."/>
            <person name="Schmutz J."/>
            <person name="Mcdaniel S.F."/>
        </authorList>
    </citation>
    <scope>NUCLEOTIDE SEQUENCE</scope>
    <source>
        <strain evidence="1">R40</strain>
    </source>
</reference>
<gene>
    <name evidence="1" type="ORF">KC19_VG265900</name>
</gene>
<dbReference type="AlphaFoldDB" id="A0A8T0HTY5"/>
<evidence type="ECO:0000313" key="1">
    <source>
        <dbReference type="EMBL" id="KAG0574492.1"/>
    </source>
</evidence>
<protein>
    <recommendedName>
        <fullName evidence="3">F-box domain-containing protein</fullName>
    </recommendedName>
</protein>
<sequence>MEAAMVRPSRMSERRWNEGPDGLHQTMLDVSEMACFRLERFQKRHKLFVPEWPHQWSSEVDRVISSDSEETSCLALTFMDLLPSDVVRQSLWPVLMNGHTAHENFKTLCLIRCVCKAWMLYAEESKEWLIALEAWKKGDHRYLSDFDENPFLDTDSESDPDWGY</sequence>
<organism evidence="1 2">
    <name type="scientific">Ceratodon purpureus</name>
    <name type="common">Fire moss</name>
    <name type="synonym">Dicranum purpureum</name>
    <dbReference type="NCBI Taxonomy" id="3225"/>
    <lineage>
        <taxon>Eukaryota</taxon>
        <taxon>Viridiplantae</taxon>
        <taxon>Streptophyta</taxon>
        <taxon>Embryophyta</taxon>
        <taxon>Bryophyta</taxon>
        <taxon>Bryophytina</taxon>
        <taxon>Bryopsida</taxon>
        <taxon>Dicranidae</taxon>
        <taxon>Pseudoditrichales</taxon>
        <taxon>Ditrichaceae</taxon>
        <taxon>Ceratodon</taxon>
    </lineage>
</organism>
<keyword evidence="2" id="KW-1185">Reference proteome</keyword>
<comment type="caution">
    <text evidence="1">The sequence shown here is derived from an EMBL/GenBank/DDBJ whole genome shotgun (WGS) entry which is preliminary data.</text>
</comment>